<feature type="transmembrane region" description="Helical" evidence="2">
    <location>
        <begin position="12"/>
        <end position="28"/>
    </location>
</feature>
<evidence type="ECO:0000313" key="3">
    <source>
        <dbReference type="EMBL" id="AIE83521.1"/>
    </source>
</evidence>
<keyword evidence="2" id="KW-0812">Transmembrane</keyword>
<feature type="coiled-coil region" evidence="1">
    <location>
        <begin position="40"/>
        <end position="67"/>
    </location>
</feature>
<sequence>MPINSDLQLASSYIATFGAGVAAILAFLDRRDSVLSDRIRKETRERLSELEARIVRLESKHDEARNIALDGVMETTEPQAKDRFKRIAQVLD</sequence>
<name>A0A068NJ38_FIMGI</name>
<dbReference type="EMBL" id="CP007139">
    <property type="protein sequence ID" value="AIE83521.1"/>
    <property type="molecule type" value="Genomic_DNA"/>
</dbReference>
<accession>A0A068NJ38</accession>
<evidence type="ECO:0000313" key="4">
    <source>
        <dbReference type="Proteomes" id="UP000027982"/>
    </source>
</evidence>
<protein>
    <submittedName>
        <fullName evidence="3">Uncharacterized protein</fullName>
    </submittedName>
</protein>
<evidence type="ECO:0000256" key="1">
    <source>
        <dbReference type="SAM" id="Coils"/>
    </source>
</evidence>
<gene>
    <name evidence="3" type="ORF">OP10G_0153</name>
</gene>
<reference evidence="3 4" key="1">
    <citation type="journal article" date="2014" name="PLoS ONE">
        <title>The first complete genome sequence of the class fimbriimonadia in the phylum armatimonadetes.</title>
        <authorList>
            <person name="Hu Z.Y."/>
            <person name="Wang Y.Z."/>
            <person name="Im W.T."/>
            <person name="Wang S.Y."/>
            <person name="Zhao G.P."/>
            <person name="Zheng H.J."/>
            <person name="Quan Z.X."/>
        </authorList>
    </citation>
    <scope>NUCLEOTIDE SEQUENCE [LARGE SCALE GENOMIC DNA]</scope>
    <source>
        <strain evidence="3">Gsoil 348</strain>
    </source>
</reference>
<dbReference type="Proteomes" id="UP000027982">
    <property type="component" value="Chromosome"/>
</dbReference>
<keyword evidence="2" id="KW-0472">Membrane</keyword>
<dbReference type="AlphaFoldDB" id="A0A068NJ38"/>
<dbReference type="HOGENOM" id="CLU_2408933_0_0_0"/>
<keyword evidence="4" id="KW-1185">Reference proteome</keyword>
<proteinExistence type="predicted"/>
<dbReference type="KEGG" id="fgi:OP10G_0153"/>
<evidence type="ECO:0000256" key="2">
    <source>
        <dbReference type="SAM" id="Phobius"/>
    </source>
</evidence>
<keyword evidence="2" id="KW-1133">Transmembrane helix</keyword>
<keyword evidence="1" id="KW-0175">Coiled coil</keyword>
<organism evidence="3 4">
    <name type="scientific">Fimbriimonas ginsengisoli Gsoil 348</name>
    <dbReference type="NCBI Taxonomy" id="661478"/>
    <lineage>
        <taxon>Bacteria</taxon>
        <taxon>Bacillati</taxon>
        <taxon>Armatimonadota</taxon>
        <taxon>Fimbriimonadia</taxon>
        <taxon>Fimbriimonadales</taxon>
        <taxon>Fimbriimonadaceae</taxon>
        <taxon>Fimbriimonas</taxon>
    </lineage>
</organism>
<dbReference type="RefSeq" id="WP_025227802.1">
    <property type="nucleotide sequence ID" value="NZ_CP007139.1"/>
</dbReference>
<dbReference type="STRING" id="661478.OP10G_0153"/>